<evidence type="ECO:0000256" key="6">
    <source>
        <dbReference type="SAM" id="Phobius"/>
    </source>
</evidence>
<keyword evidence="3 6" id="KW-0812">Transmembrane</keyword>
<dbReference type="SUPFAM" id="SSF161070">
    <property type="entry name" value="SNF-like"/>
    <property type="match status" value="1"/>
</dbReference>
<accession>A0A1M6V733</accession>
<feature type="transmembrane region" description="Helical" evidence="6">
    <location>
        <begin position="17"/>
        <end position="34"/>
    </location>
</feature>
<dbReference type="Pfam" id="PF00209">
    <property type="entry name" value="SNF"/>
    <property type="match status" value="2"/>
</dbReference>
<keyword evidence="8" id="KW-1185">Reference proteome</keyword>
<dbReference type="PRINTS" id="PR00176">
    <property type="entry name" value="NANEUSMPORT"/>
</dbReference>
<evidence type="ECO:0000313" key="8">
    <source>
        <dbReference type="Proteomes" id="UP000184203"/>
    </source>
</evidence>
<evidence type="ECO:0000256" key="4">
    <source>
        <dbReference type="ARBA" id="ARBA00022989"/>
    </source>
</evidence>
<dbReference type="OrthoDB" id="99721at2157"/>
<feature type="transmembrane region" description="Helical" evidence="6">
    <location>
        <begin position="418"/>
        <end position="440"/>
    </location>
</feature>
<keyword evidence="2" id="KW-0813">Transport</keyword>
<comment type="subcellular location">
    <subcellularLocation>
        <location evidence="1">Membrane</location>
        <topology evidence="1">Multi-pass membrane protein</topology>
    </subcellularLocation>
</comment>
<feature type="transmembrane region" description="Helical" evidence="6">
    <location>
        <begin position="46"/>
        <end position="73"/>
    </location>
</feature>
<dbReference type="InterPro" id="IPR000175">
    <property type="entry name" value="Na/ntran_symport"/>
</dbReference>
<evidence type="ECO:0000256" key="1">
    <source>
        <dbReference type="ARBA" id="ARBA00004141"/>
    </source>
</evidence>
<feature type="transmembrane region" description="Helical" evidence="6">
    <location>
        <begin position="221"/>
        <end position="246"/>
    </location>
</feature>
<feature type="transmembrane region" description="Helical" evidence="6">
    <location>
        <begin position="446"/>
        <end position="471"/>
    </location>
</feature>
<dbReference type="CDD" id="cd10336">
    <property type="entry name" value="SLC6sbd_Tyt1-Like"/>
    <property type="match status" value="1"/>
</dbReference>
<dbReference type="PANTHER" id="PTHR42948">
    <property type="entry name" value="TRANSPORTER"/>
    <property type="match status" value="1"/>
</dbReference>
<evidence type="ECO:0000256" key="3">
    <source>
        <dbReference type="ARBA" id="ARBA00022692"/>
    </source>
</evidence>
<reference evidence="8" key="1">
    <citation type="submission" date="2016-11" db="EMBL/GenBank/DDBJ databases">
        <authorList>
            <person name="Varghese N."/>
            <person name="Submissions S."/>
        </authorList>
    </citation>
    <scope>NUCLEOTIDE SEQUENCE [LARGE SCALE GENOMIC DNA]</scope>
    <source>
        <strain evidence="8">DX253</strain>
    </source>
</reference>
<keyword evidence="4 6" id="KW-1133">Transmembrane helix</keyword>
<dbReference type="PROSITE" id="PS50267">
    <property type="entry name" value="NA_NEUROTRAN_SYMP_3"/>
    <property type="match status" value="1"/>
</dbReference>
<protein>
    <submittedName>
        <fullName evidence="7">Neurotransmitter:Na+ symporter, NSS family</fullName>
    </submittedName>
</protein>
<evidence type="ECO:0000313" key="7">
    <source>
        <dbReference type="EMBL" id="SHK77171.1"/>
    </source>
</evidence>
<proteinExistence type="predicted"/>
<dbReference type="PANTHER" id="PTHR42948:SF1">
    <property type="entry name" value="TRANSPORTER"/>
    <property type="match status" value="1"/>
</dbReference>
<evidence type="ECO:0000256" key="2">
    <source>
        <dbReference type="ARBA" id="ARBA00022448"/>
    </source>
</evidence>
<dbReference type="Proteomes" id="UP000184203">
    <property type="component" value="Unassembled WGS sequence"/>
</dbReference>
<feature type="transmembrane region" description="Helical" evidence="6">
    <location>
        <begin position="178"/>
        <end position="201"/>
    </location>
</feature>
<dbReference type="EMBL" id="FRAN01000003">
    <property type="protein sequence ID" value="SHK77171.1"/>
    <property type="molecule type" value="Genomic_DNA"/>
</dbReference>
<keyword evidence="5 6" id="KW-0472">Membrane</keyword>
<name>A0A1M6V733_HALPU</name>
<evidence type="ECO:0000256" key="5">
    <source>
        <dbReference type="ARBA" id="ARBA00023136"/>
    </source>
</evidence>
<feature type="transmembrane region" description="Helical" evidence="6">
    <location>
        <begin position="308"/>
        <end position="335"/>
    </location>
</feature>
<feature type="transmembrane region" description="Helical" evidence="6">
    <location>
        <begin position="94"/>
        <end position="118"/>
    </location>
</feature>
<feature type="transmembrane region" description="Helical" evidence="6">
    <location>
        <begin position="258"/>
        <end position="282"/>
    </location>
</feature>
<sequence>MSDANARTVREQWGSRFGFLMAMLGAMVGAGNIWRMPFTTGENGGGAFLVAYVILLFLIAIPGLMAETVFGSYTNRGVIGSFKSAFGEGRAEGLGLVVVIVNIALMSYYAPIIGWTMYYAANSVLLTFSQPGFDPQSFWSAFSGSPALTVGMHTVAMAATGGVLLFGIKDGIERVVKWMIPFLVLALIAVGIKGLTLPGAMGGLEFVFTPDWNYLVRAETWTAALGQALFSTGLGWGIALTFGSYLSKNDDVPLGAGVFTAVGNTSVGLLAIFAVFPAVFAFGLEPSAGSNLAFISLPSVFPQMTGGAIWAILFFVGFLFATFSSGLAITEVAVTTVTEETRLDRRGAVLGVVGLIWLVGLPSAYSADFLGLMDFMFGNWGLPLAALLIILTVGWQLEAEPMRVIALNRNSDIHVGGWWVGIIKFLIPALMVGIMAYYVVMSVGTSFVRTVGGVVLMAVLLVGAVLIMGALRGRGGTSDSPETAAGGGD</sequence>
<dbReference type="InterPro" id="IPR047218">
    <property type="entry name" value="YocR/YhdH-like"/>
</dbReference>
<gene>
    <name evidence="7" type="ORF">SAMN05444342_2129</name>
</gene>
<feature type="transmembrane region" description="Helical" evidence="6">
    <location>
        <begin position="347"/>
        <end position="365"/>
    </location>
</feature>
<dbReference type="RefSeq" id="WP_026177866.1">
    <property type="nucleotide sequence ID" value="NZ_AEMG01000025.1"/>
</dbReference>
<feature type="transmembrane region" description="Helical" evidence="6">
    <location>
        <begin position="377"/>
        <end position="397"/>
    </location>
</feature>
<dbReference type="NCBIfam" id="NF037979">
    <property type="entry name" value="Na_transp"/>
    <property type="match status" value="1"/>
</dbReference>
<feature type="transmembrane region" description="Helical" evidence="6">
    <location>
        <begin position="138"/>
        <end position="166"/>
    </location>
</feature>
<dbReference type="GO" id="GO:0016020">
    <property type="term" value="C:membrane"/>
    <property type="evidence" value="ECO:0007669"/>
    <property type="project" value="UniProtKB-SubCell"/>
</dbReference>
<dbReference type="InterPro" id="IPR037272">
    <property type="entry name" value="SNS_sf"/>
</dbReference>
<dbReference type="AlphaFoldDB" id="A0A1M6V733"/>
<organism evidence="7 8">
    <name type="scientific">Haladaptatus paucihalophilus DX253</name>
    <dbReference type="NCBI Taxonomy" id="797209"/>
    <lineage>
        <taxon>Archaea</taxon>
        <taxon>Methanobacteriati</taxon>
        <taxon>Methanobacteriota</taxon>
        <taxon>Stenosarchaea group</taxon>
        <taxon>Halobacteria</taxon>
        <taxon>Halobacteriales</taxon>
        <taxon>Haladaptataceae</taxon>
        <taxon>Haladaptatus</taxon>
    </lineage>
</organism>